<evidence type="ECO:0000256" key="4">
    <source>
        <dbReference type="ARBA" id="ARBA00022679"/>
    </source>
</evidence>
<dbReference type="Gene3D" id="3.30.565.10">
    <property type="entry name" value="Histidine kinase-like ATPase, C-terminal domain"/>
    <property type="match status" value="1"/>
</dbReference>
<feature type="transmembrane region" description="Helical" evidence="9">
    <location>
        <begin position="111"/>
        <end position="128"/>
    </location>
</feature>
<evidence type="ECO:0000313" key="12">
    <source>
        <dbReference type="Proteomes" id="UP001552427"/>
    </source>
</evidence>
<keyword evidence="7" id="KW-0067">ATP-binding</keyword>
<keyword evidence="6 11" id="KW-0418">Kinase</keyword>
<protein>
    <recommendedName>
        <fullName evidence="2">histidine kinase</fullName>
        <ecNumber evidence="2">2.7.13.3</ecNumber>
    </recommendedName>
</protein>
<dbReference type="PANTHER" id="PTHR24421:SF10">
    <property type="entry name" value="NITRATE_NITRITE SENSOR PROTEIN NARQ"/>
    <property type="match status" value="1"/>
</dbReference>
<accession>A0ABV3HHZ3</accession>
<feature type="transmembrane region" description="Helical" evidence="9">
    <location>
        <begin position="36"/>
        <end position="57"/>
    </location>
</feature>
<evidence type="ECO:0000256" key="3">
    <source>
        <dbReference type="ARBA" id="ARBA00022553"/>
    </source>
</evidence>
<evidence type="ECO:0000256" key="1">
    <source>
        <dbReference type="ARBA" id="ARBA00000085"/>
    </source>
</evidence>
<dbReference type="Proteomes" id="UP001552427">
    <property type="component" value="Unassembled WGS sequence"/>
</dbReference>
<dbReference type="InterPro" id="IPR011712">
    <property type="entry name" value="Sig_transdc_His_kin_sub3_dim/P"/>
</dbReference>
<reference evidence="11 12" key="1">
    <citation type="submission" date="2024-06" db="EMBL/GenBank/DDBJ databases">
        <title>The Natural Products Discovery Center: Release of the First 8490 Sequenced Strains for Exploring Actinobacteria Biosynthetic Diversity.</title>
        <authorList>
            <person name="Kalkreuter E."/>
            <person name="Kautsar S.A."/>
            <person name="Yang D."/>
            <person name="Bader C.D."/>
            <person name="Teijaro C.N."/>
            <person name="Fluegel L."/>
            <person name="Davis C.M."/>
            <person name="Simpson J.R."/>
            <person name="Lauterbach L."/>
            <person name="Steele A.D."/>
            <person name="Gui C."/>
            <person name="Meng S."/>
            <person name="Li G."/>
            <person name="Viehrig K."/>
            <person name="Ye F."/>
            <person name="Su P."/>
            <person name="Kiefer A.F."/>
            <person name="Nichols A."/>
            <person name="Cepeda A.J."/>
            <person name="Yan W."/>
            <person name="Fan B."/>
            <person name="Jiang Y."/>
            <person name="Adhikari A."/>
            <person name="Zheng C.-J."/>
            <person name="Schuster L."/>
            <person name="Cowan T.M."/>
            <person name="Smanski M.J."/>
            <person name="Chevrette M.G."/>
            <person name="De Carvalho L.P.S."/>
            <person name="Shen B."/>
        </authorList>
    </citation>
    <scope>NUCLEOTIDE SEQUENCE [LARGE SCALE GENOMIC DNA]</scope>
    <source>
        <strain evidence="11 12">NPDC049574</strain>
    </source>
</reference>
<comment type="catalytic activity">
    <reaction evidence="1">
        <text>ATP + protein L-histidine = ADP + protein N-phospho-L-histidine.</text>
        <dbReference type="EC" id="2.7.13.3"/>
    </reaction>
</comment>
<gene>
    <name evidence="11" type="ORF">AB0K40_42225</name>
</gene>
<dbReference type="RefSeq" id="WP_364461816.1">
    <property type="nucleotide sequence ID" value="NZ_JBFARM010000017.1"/>
</dbReference>
<evidence type="ECO:0000256" key="2">
    <source>
        <dbReference type="ARBA" id="ARBA00012438"/>
    </source>
</evidence>
<dbReference type="InterPro" id="IPR036890">
    <property type="entry name" value="HATPase_C_sf"/>
</dbReference>
<keyword evidence="5" id="KW-0547">Nucleotide-binding</keyword>
<dbReference type="EC" id="2.7.13.3" evidence="2"/>
<feature type="transmembrane region" description="Helical" evidence="9">
    <location>
        <begin position="134"/>
        <end position="153"/>
    </location>
</feature>
<evidence type="ECO:0000256" key="6">
    <source>
        <dbReference type="ARBA" id="ARBA00022777"/>
    </source>
</evidence>
<proteinExistence type="predicted"/>
<evidence type="ECO:0000256" key="7">
    <source>
        <dbReference type="ARBA" id="ARBA00022840"/>
    </source>
</evidence>
<dbReference type="PANTHER" id="PTHR24421">
    <property type="entry name" value="NITRATE/NITRITE SENSOR PROTEIN NARX-RELATED"/>
    <property type="match status" value="1"/>
</dbReference>
<dbReference type="Pfam" id="PF07730">
    <property type="entry name" value="HisKA_3"/>
    <property type="match status" value="1"/>
</dbReference>
<keyword evidence="12" id="KW-1185">Reference proteome</keyword>
<dbReference type="EMBL" id="JBFARM010000017">
    <property type="protein sequence ID" value="MEV4292164.1"/>
    <property type="molecule type" value="Genomic_DNA"/>
</dbReference>
<evidence type="ECO:0000256" key="9">
    <source>
        <dbReference type="SAM" id="Phobius"/>
    </source>
</evidence>
<dbReference type="GO" id="GO:0016301">
    <property type="term" value="F:kinase activity"/>
    <property type="evidence" value="ECO:0007669"/>
    <property type="project" value="UniProtKB-KW"/>
</dbReference>
<keyword evidence="9" id="KW-0812">Transmembrane</keyword>
<evidence type="ECO:0000259" key="10">
    <source>
        <dbReference type="Pfam" id="PF07730"/>
    </source>
</evidence>
<keyword evidence="3" id="KW-0597">Phosphoprotein</keyword>
<organism evidence="11 12">
    <name type="scientific">Nonomuraea bangladeshensis</name>
    <dbReference type="NCBI Taxonomy" id="404385"/>
    <lineage>
        <taxon>Bacteria</taxon>
        <taxon>Bacillati</taxon>
        <taxon>Actinomycetota</taxon>
        <taxon>Actinomycetes</taxon>
        <taxon>Streptosporangiales</taxon>
        <taxon>Streptosporangiaceae</taxon>
        <taxon>Nonomuraea</taxon>
    </lineage>
</organism>
<keyword evidence="9" id="KW-0472">Membrane</keyword>
<feature type="domain" description="Signal transduction histidine kinase subgroup 3 dimerisation and phosphoacceptor" evidence="10">
    <location>
        <begin position="177"/>
        <end position="242"/>
    </location>
</feature>
<dbReference type="Gene3D" id="1.20.5.1930">
    <property type="match status" value="1"/>
</dbReference>
<comment type="caution">
    <text evidence="11">The sequence shown here is derived from an EMBL/GenBank/DDBJ whole genome shotgun (WGS) entry which is preliminary data.</text>
</comment>
<evidence type="ECO:0000313" key="11">
    <source>
        <dbReference type="EMBL" id="MEV4292164.1"/>
    </source>
</evidence>
<keyword evidence="8" id="KW-0902">Two-component regulatory system</keyword>
<evidence type="ECO:0000256" key="8">
    <source>
        <dbReference type="ARBA" id="ARBA00023012"/>
    </source>
</evidence>
<dbReference type="InterPro" id="IPR050482">
    <property type="entry name" value="Sensor_HK_TwoCompSys"/>
</dbReference>
<evidence type="ECO:0000256" key="5">
    <source>
        <dbReference type="ARBA" id="ARBA00022741"/>
    </source>
</evidence>
<name>A0ABV3HHZ3_9ACTN</name>
<sequence>MADASRDPRTTTWPEPIDWLPAALIGLLALAEELRAAGGAVPALWAAGAVPAAALMLVRRRRPVTVMGVFTGISLAAYLLAGRPPGAWQWHAALLLLFTVLSQAPATGARGLAGIGMSALFLSAQVLAEPAAVGEHLVAGALALVAGIAGVTVRRRRSPGEQPAAPESPDVVAVARERARIARELYDLVAHNVSVMVLQAGGVRLLLPRELRQEREALALIEETGRGAVEELHRTLDLLRTDPDTGETAPQPTLDRLAELVAHLRSAGLDVALRIDGTPRPLPAGLDLSAYRIAQDALASVLKHPGPTQALVRITHGEAELRLEIIGEWPRDGRPGPLPPPGGDGLTGIRERVALFRGAMDAGLREDGGYRIHAVLPLPSSAVPALGARRP</sequence>
<keyword evidence="4" id="KW-0808">Transferase</keyword>
<feature type="transmembrane region" description="Helical" evidence="9">
    <location>
        <begin position="64"/>
        <end position="81"/>
    </location>
</feature>
<keyword evidence="9" id="KW-1133">Transmembrane helix</keyword>